<dbReference type="RefSeq" id="WP_184918702.1">
    <property type="nucleotide sequence ID" value="NZ_JACHMO010000001.1"/>
</dbReference>
<comment type="caution">
    <text evidence="2">The sequence shown here is derived from an EMBL/GenBank/DDBJ whole genome shotgun (WGS) entry which is preliminary data.</text>
</comment>
<accession>A0A7W9HH46</accession>
<dbReference type="InterPro" id="IPR008727">
    <property type="entry name" value="PAAR_motif"/>
</dbReference>
<reference evidence="2 3" key="1">
    <citation type="submission" date="2020-08" db="EMBL/GenBank/DDBJ databases">
        <title>Sequencing the genomes of 1000 actinobacteria strains.</title>
        <authorList>
            <person name="Klenk H.-P."/>
        </authorList>
    </citation>
    <scope>NUCLEOTIDE SEQUENCE [LARGE SCALE GENOMIC DNA]</scope>
    <source>
        <strain evidence="2 3">DSM 45486</strain>
    </source>
</reference>
<evidence type="ECO:0000256" key="1">
    <source>
        <dbReference type="SAM" id="MobiDB-lite"/>
    </source>
</evidence>
<evidence type="ECO:0000313" key="2">
    <source>
        <dbReference type="EMBL" id="MBB5802159.1"/>
    </source>
</evidence>
<proteinExistence type="predicted"/>
<dbReference type="Pfam" id="PF05488">
    <property type="entry name" value="PAAR_motif"/>
    <property type="match status" value="1"/>
</dbReference>
<dbReference type="Gene3D" id="2.60.200.60">
    <property type="match status" value="1"/>
</dbReference>
<feature type="region of interest" description="Disordered" evidence="1">
    <location>
        <begin position="1"/>
        <end position="20"/>
    </location>
</feature>
<gene>
    <name evidence="2" type="ORF">F4560_001927</name>
</gene>
<protein>
    <submittedName>
        <fullName evidence="2">Putative Zn-binding protein involved in type VI secretion</fullName>
    </submittedName>
</protein>
<organism evidence="2 3">
    <name type="scientific">Saccharothrix ecbatanensis</name>
    <dbReference type="NCBI Taxonomy" id="1105145"/>
    <lineage>
        <taxon>Bacteria</taxon>
        <taxon>Bacillati</taxon>
        <taxon>Actinomycetota</taxon>
        <taxon>Actinomycetes</taxon>
        <taxon>Pseudonocardiales</taxon>
        <taxon>Pseudonocardiaceae</taxon>
        <taxon>Saccharothrix</taxon>
    </lineage>
</organism>
<dbReference type="AlphaFoldDB" id="A0A7W9HH46"/>
<evidence type="ECO:0000313" key="3">
    <source>
        <dbReference type="Proteomes" id="UP000552097"/>
    </source>
</evidence>
<dbReference type="Proteomes" id="UP000552097">
    <property type="component" value="Unassembled WGS sequence"/>
</dbReference>
<name>A0A7W9HH46_9PSEU</name>
<sequence length="101" mass="9921">MPPAARLGDKTSHGGTVGPPPAAVAIKVATVLIEGKPAAVGGSQHVCIVPKDLAMGPLNIVEPRLTGQVLIGGVNAARVGDSTTCDATILSGAPTVHIGGR</sequence>
<keyword evidence="3" id="KW-1185">Reference proteome</keyword>
<dbReference type="EMBL" id="JACHMO010000001">
    <property type="protein sequence ID" value="MBB5802159.1"/>
    <property type="molecule type" value="Genomic_DNA"/>
</dbReference>